<organism evidence="1 2">
    <name type="scientific">Brachionus calyciflorus</name>
    <dbReference type="NCBI Taxonomy" id="104777"/>
    <lineage>
        <taxon>Eukaryota</taxon>
        <taxon>Metazoa</taxon>
        <taxon>Spiralia</taxon>
        <taxon>Gnathifera</taxon>
        <taxon>Rotifera</taxon>
        <taxon>Eurotatoria</taxon>
        <taxon>Monogononta</taxon>
        <taxon>Pseudotrocha</taxon>
        <taxon>Ploima</taxon>
        <taxon>Brachionidae</taxon>
        <taxon>Brachionus</taxon>
    </lineage>
</organism>
<gene>
    <name evidence="1" type="ORF">OXX778_LOCUS11757</name>
</gene>
<comment type="caution">
    <text evidence="1">The sequence shown here is derived from an EMBL/GenBank/DDBJ whole genome shotgun (WGS) entry which is preliminary data.</text>
</comment>
<accession>A0A814A672</accession>
<feature type="non-terminal residue" evidence="1">
    <location>
        <position position="1"/>
    </location>
</feature>
<dbReference type="Proteomes" id="UP000663879">
    <property type="component" value="Unassembled WGS sequence"/>
</dbReference>
<protein>
    <submittedName>
        <fullName evidence="1">Uncharacterized protein</fullName>
    </submittedName>
</protein>
<dbReference type="AlphaFoldDB" id="A0A814A672"/>
<dbReference type="EMBL" id="CAJNOC010002037">
    <property type="protein sequence ID" value="CAF0908208.1"/>
    <property type="molecule type" value="Genomic_DNA"/>
</dbReference>
<reference evidence="1" key="1">
    <citation type="submission" date="2021-02" db="EMBL/GenBank/DDBJ databases">
        <authorList>
            <person name="Nowell W R."/>
        </authorList>
    </citation>
    <scope>NUCLEOTIDE SEQUENCE</scope>
    <source>
        <strain evidence="1">Ploen Becks lab</strain>
    </source>
</reference>
<proteinExistence type="predicted"/>
<evidence type="ECO:0000313" key="1">
    <source>
        <dbReference type="EMBL" id="CAF0908208.1"/>
    </source>
</evidence>
<evidence type="ECO:0000313" key="2">
    <source>
        <dbReference type="Proteomes" id="UP000663879"/>
    </source>
</evidence>
<name>A0A814A672_9BILA</name>
<feature type="non-terminal residue" evidence="1">
    <location>
        <position position="102"/>
    </location>
</feature>
<sequence length="102" mass="12353">MENVKKFRSIENKNLSDDEVLKYFNLFVSWMNINEQFIDKSSNSLIPKLNKMLIFLDENSELYDQSLNKNFEYYFNQMHGFKNFEKYSSDSIKNQEELKNIL</sequence>
<keyword evidence="2" id="KW-1185">Reference proteome</keyword>